<accession>A0A197JED0</accession>
<evidence type="ECO:0000313" key="3">
    <source>
        <dbReference type="Proteomes" id="UP000078512"/>
    </source>
</evidence>
<dbReference type="Proteomes" id="UP000078512">
    <property type="component" value="Unassembled WGS sequence"/>
</dbReference>
<dbReference type="OrthoDB" id="2437965at2759"/>
<name>A0A197JED0_9FUNG</name>
<dbReference type="PANTHER" id="PTHR31639">
    <property type="entry name" value="F-BOX PROTEIN-LIKE"/>
    <property type="match status" value="1"/>
</dbReference>
<organism evidence="2 3">
    <name type="scientific">Linnemannia elongata AG-77</name>
    <dbReference type="NCBI Taxonomy" id="1314771"/>
    <lineage>
        <taxon>Eukaryota</taxon>
        <taxon>Fungi</taxon>
        <taxon>Fungi incertae sedis</taxon>
        <taxon>Mucoromycota</taxon>
        <taxon>Mortierellomycotina</taxon>
        <taxon>Mortierellomycetes</taxon>
        <taxon>Mortierellales</taxon>
        <taxon>Mortierellaceae</taxon>
        <taxon>Linnemannia</taxon>
    </lineage>
</organism>
<dbReference type="AlphaFoldDB" id="A0A197JED0"/>
<dbReference type="EMBL" id="KV442326">
    <property type="protein sequence ID" value="OAQ21997.1"/>
    <property type="molecule type" value="Genomic_DNA"/>
</dbReference>
<reference evidence="2 3" key="1">
    <citation type="submission" date="2016-05" db="EMBL/GenBank/DDBJ databases">
        <title>Genome sequencing reveals origins of a unique bacterial endosymbiosis in the earliest lineages of terrestrial Fungi.</title>
        <authorList>
            <consortium name="DOE Joint Genome Institute"/>
            <person name="Uehling J."/>
            <person name="Gryganskyi A."/>
            <person name="Hameed K."/>
            <person name="Tschaplinski T."/>
            <person name="Misztal P."/>
            <person name="Wu S."/>
            <person name="Desiro A."/>
            <person name="Vande Pol N."/>
            <person name="Du Z.-Y."/>
            <person name="Zienkiewicz A."/>
            <person name="Zienkiewicz K."/>
            <person name="Morin E."/>
            <person name="Tisserant E."/>
            <person name="Splivallo R."/>
            <person name="Hainaut M."/>
            <person name="Henrissat B."/>
            <person name="Ohm R."/>
            <person name="Kuo A."/>
            <person name="Yan J."/>
            <person name="Lipzen A."/>
            <person name="Nolan M."/>
            <person name="Labutti K."/>
            <person name="Barry K."/>
            <person name="Goldstein A."/>
            <person name="Labbe J."/>
            <person name="Schadt C."/>
            <person name="Tuskan G."/>
            <person name="Grigoriev I."/>
            <person name="Martin F."/>
            <person name="Vilgalys R."/>
            <person name="Bonito G."/>
        </authorList>
    </citation>
    <scope>NUCLEOTIDE SEQUENCE [LARGE SCALE GENOMIC DNA]</scope>
    <source>
        <strain evidence="2 3">AG-77</strain>
    </source>
</reference>
<dbReference type="InterPro" id="IPR032675">
    <property type="entry name" value="LRR_dom_sf"/>
</dbReference>
<dbReference type="InterPro" id="IPR036047">
    <property type="entry name" value="F-box-like_dom_sf"/>
</dbReference>
<protein>
    <recommendedName>
        <fullName evidence="4">F-box domain-containing protein</fullName>
    </recommendedName>
</protein>
<evidence type="ECO:0000313" key="2">
    <source>
        <dbReference type="EMBL" id="OAQ22851.1"/>
    </source>
</evidence>
<sequence length="467" mass="52877">MQVVAISPPTKALDLPEIRARVASFLPRRDCLQCMRVSPAWFQDFAPLVWHTIDFDKDATAFAAVTPEILDKYGGFISQTLNISTFEHIQALQHVKVSSIASMKIQLPNNWLWRATLSDLLRRSQGSITSLNFWCLPPQPNTFVEQRNWAVHYMQVNDVFAPFPSSTDPRSNASLGNRLKSLSLTNICLTREGFSSLLQYSPLLDELTLERVMFIYHKPGIPLYTGSALRYLSADFAQVWCNDNLDLSAPCLLLHFPLLEKWHLTSMTRPSNRTIDLNNLDFSSWCPLLKTITFGSYDTDTEAMSALLLSNFKDLESCTLPAKTLVMSTTLGLVSLVDSLTTIRITGDAQDATTTRFLSVIMKLCRNLQVLSFETLVYDVEAVEKSQWKCKDLRELRVRFKGLDTPQKIDGCIKKLCSSRRSGGIALTRRKDVDMISTRVVQHLLQFKKLRTLWLGTEGYYLPCSPA</sequence>
<evidence type="ECO:0000313" key="1">
    <source>
        <dbReference type="EMBL" id="OAQ21997.1"/>
    </source>
</evidence>
<dbReference type="SUPFAM" id="SSF81383">
    <property type="entry name" value="F-box domain"/>
    <property type="match status" value="1"/>
</dbReference>
<evidence type="ECO:0008006" key="4">
    <source>
        <dbReference type="Google" id="ProtNLM"/>
    </source>
</evidence>
<dbReference type="Gene3D" id="3.80.10.10">
    <property type="entry name" value="Ribonuclease Inhibitor"/>
    <property type="match status" value="1"/>
</dbReference>
<proteinExistence type="predicted"/>
<dbReference type="EMBL" id="KV442139">
    <property type="protein sequence ID" value="OAQ22851.1"/>
    <property type="molecule type" value="Genomic_DNA"/>
</dbReference>
<gene>
    <name evidence="2" type="ORF">K457DRAFT_143634</name>
    <name evidence="1" type="ORF">K457DRAFT_1838272</name>
</gene>
<dbReference type="PANTHER" id="PTHR31639:SF42">
    <property type="entry name" value="OS02G0160200 PROTEIN"/>
    <property type="match status" value="1"/>
</dbReference>
<keyword evidence="3" id="KW-1185">Reference proteome</keyword>